<accession>A0A445DTD7</accession>
<dbReference type="EMBL" id="SDMP01000003">
    <property type="protein sequence ID" value="RYR66445.1"/>
    <property type="molecule type" value="Genomic_DNA"/>
</dbReference>
<name>A0A445DTD7_ARAHY</name>
<sequence length="81" mass="9644">MAIENHEDGEFLQPTIKKLFNIEDYKMFILFLNLKNLASHPYETMIMKWLEIIEPQNIKKGKYKWENWTQIIVFKSGGGPL</sequence>
<keyword evidence="2" id="KW-1185">Reference proteome</keyword>
<gene>
    <name evidence="1" type="ORF">Ahy_A03g012428</name>
</gene>
<reference evidence="1 2" key="1">
    <citation type="submission" date="2019-01" db="EMBL/GenBank/DDBJ databases">
        <title>Sequencing of cultivated peanut Arachis hypogaea provides insights into genome evolution and oil improvement.</title>
        <authorList>
            <person name="Chen X."/>
        </authorList>
    </citation>
    <scope>NUCLEOTIDE SEQUENCE [LARGE SCALE GENOMIC DNA]</scope>
    <source>
        <strain evidence="2">cv. Fuhuasheng</strain>
        <tissue evidence="1">Leaves</tissue>
    </source>
</reference>
<evidence type="ECO:0000313" key="2">
    <source>
        <dbReference type="Proteomes" id="UP000289738"/>
    </source>
</evidence>
<protein>
    <submittedName>
        <fullName evidence="1">Uncharacterized protein</fullName>
    </submittedName>
</protein>
<organism evidence="1 2">
    <name type="scientific">Arachis hypogaea</name>
    <name type="common">Peanut</name>
    <dbReference type="NCBI Taxonomy" id="3818"/>
    <lineage>
        <taxon>Eukaryota</taxon>
        <taxon>Viridiplantae</taxon>
        <taxon>Streptophyta</taxon>
        <taxon>Embryophyta</taxon>
        <taxon>Tracheophyta</taxon>
        <taxon>Spermatophyta</taxon>
        <taxon>Magnoliopsida</taxon>
        <taxon>eudicotyledons</taxon>
        <taxon>Gunneridae</taxon>
        <taxon>Pentapetalae</taxon>
        <taxon>rosids</taxon>
        <taxon>fabids</taxon>
        <taxon>Fabales</taxon>
        <taxon>Fabaceae</taxon>
        <taxon>Papilionoideae</taxon>
        <taxon>50 kb inversion clade</taxon>
        <taxon>dalbergioids sensu lato</taxon>
        <taxon>Dalbergieae</taxon>
        <taxon>Pterocarpus clade</taxon>
        <taxon>Arachis</taxon>
    </lineage>
</organism>
<evidence type="ECO:0000313" key="1">
    <source>
        <dbReference type="EMBL" id="RYR66445.1"/>
    </source>
</evidence>
<proteinExistence type="predicted"/>
<dbReference type="Proteomes" id="UP000289738">
    <property type="component" value="Chromosome A03"/>
</dbReference>
<comment type="caution">
    <text evidence="1">The sequence shown here is derived from an EMBL/GenBank/DDBJ whole genome shotgun (WGS) entry which is preliminary data.</text>
</comment>
<dbReference type="AlphaFoldDB" id="A0A445DTD7"/>